<dbReference type="AlphaFoldDB" id="A3MVP8"/>
<dbReference type="EMBL" id="CP000561">
    <property type="protein sequence ID" value="ABO08715.1"/>
    <property type="molecule type" value="Genomic_DNA"/>
</dbReference>
<keyword evidence="2" id="KW-1185">Reference proteome</keyword>
<dbReference type="HOGENOM" id="CLU_1763937_0_0_2"/>
<sequence length="147" mass="16223">MGGRYLFWVVDVERVGEEMALKLLEAPGRVQLYGGSASLEVVEGVLEEVSPLRRGRFVSVRFLTPALLQYPKPPRVRAPSVNALYPQPRLVVLSLVNRARVYGVEAPLSLYVYAPFDLVESTHAIKPAAVTWGLTGLWGLWGRCSTG</sequence>
<dbReference type="KEGG" id="pcl:Pcal_1291"/>
<dbReference type="Proteomes" id="UP000001431">
    <property type="component" value="Chromosome"/>
</dbReference>
<protein>
    <submittedName>
        <fullName evidence="1">Uncharacterized protein</fullName>
    </submittedName>
</protein>
<accession>A3MVP8</accession>
<evidence type="ECO:0000313" key="2">
    <source>
        <dbReference type="Proteomes" id="UP000001431"/>
    </source>
</evidence>
<name>A3MVP8_PYRCJ</name>
<reference evidence="1" key="1">
    <citation type="submission" date="2007-02" db="EMBL/GenBank/DDBJ databases">
        <title>Complete sequence of Pyrobaculum calidifontis JCM 11548.</title>
        <authorList>
            <consortium name="US DOE Joint Genome Institute"/>
            <person name="Copeland A."/>
            <person name="Lucas S."/>
            <person name="Lapidus A."/>
            <person name="Barry K."/>
            <person name="Glavina del Rio T."/>
            <person name="Dalin E."/>
            <person name="Tice H."/>
            <person name="Pitluck S."/>
            <person name="Chain P."/>
            <person name="Malfatti S."/>
            <person name="Shin M."/>
            <person name="Vergez L."/>
            <person name="Schmutz J."/>
            <person name="Larimer F."/>
            <person name="Land M."/>
            <person name="Hauser L."/>
            <person name="Kyrpides N."/>
            <person name="Mikhailova N."/>
            <person name="Cozen A.E."/>
            <person name="Fitz-Gibbon S.T."/>
            <person name="House C.H."/>
            <person name="Saltikov C."/>
            <person name="Lowe T.M."/>
            <person name="Richardson P."/>
        </authorList>
    </citation>
    <scope>NUCLEOTIDE SEQUENCE [LARGE SCALE GENOMIC DNA]</scope>
    <source>
        <strain evidence="1">JCM 11548</strain>
    </source>
</reference>
<proteinExistence type="predicted"/>
<gene>
    <name evidence="1" type="ordered locus">Pcal_1291</name>
</gene>
<evidence type="ECO:0000313" key="1">
    <source>
        <dbReference type="EMBL" id="ABO08715.1"/>
    </source>
</evidence>
<dbReference type="Gene3D" id="3.30.70.1900">
    <property type="match status" value="1"/>
</dbReference>
<organism evidence="1 2">
    <name type="scientific">Pyrobaculum calidifontis (strain DSM 21063 / JCM 11548 / VA1)</name>
    <dbReference type="NCBI Taxonomy" id="410359"/>
    <lineage>
        <taxon>Archaea</taxon>
        <taxon>Thermoproteota</taxon>
        <taxon>Thermoprotei</taxon>
        <taxon>Thermoproteales</taxon>
        <taxon>Thermoproteaceae</taxon>
        <taxon>Pyrobaculum</taxon>
    </lineage>
</organism>
<dbReference type="eggNOG" id="arCOG01439">
    <property type="taxonomic scope" value="Archaea"/>
</dbReference>